<gene>
    <name evidence="1" type="ORF">ERS008198_03598</name>
</gene>
<sequence length="96" mass="11348">MTKCQRVSRLRAFIANTIELVKISLHSELHNQIRRQVNDITSYWNFLIYCSITLFHTAIKRIPKCALALKKTLKTTEEKSDRDRILANKQKTVIYR</sequence>
<evidence type="ECO:0000313" key="2">
    <source>
        <dbReference type="Proteomes" id="UP000041314"/>
    </source>
</evidence>
<organism evidence="1 2">
    <name type="scientific">Salmonella enterica subsp. enterica serovar Bovismorbificans</name>
    <dbReference type="NCBI Taxonomy" id="58097"/>
    <lineage>
        <taxon>Bacteria</taxon>
        <taxon>Pseudomonadati</taxon>
        <taxon>Pseudomonadota</taxon>
        <taxon>Gammaproteobacteria</taxon>
        <taxon>Enterobacterales</taxon>
        <taxon>Enterobacteriaceae</taxon>
        <taxon>Salmonella</taxon>
    </lineage>
</organism>
<evidence type="ECO:0000313" key="1">
    <source>
        <dbReference type="EMBL" id="CNU80232.1"/>
    </source>
</evidence>
<dbReference type="EMBL" id="CQPA01000036">
    <property type="protein sequence ID" value="CNU80232.1"/>
    <property type="molecule type" value="Genomic_DNA"/>
</dbReference>
<protein>
    <submittedName>
        <fullName evidence="1">Uncharacterized protein</fullName>
    </submittedName>
</protein>
<accession>A0A655DPP4</accession>
<proteinExistence type="predicted"/>
<dbReference type="AlphaFoldDB" id="A0A655DPP4"/>
<name>A0A655DPP4_SALET</name>
<dbReference type="Proteomes" id="UP000041314">
    <property type="component" value="Unassembled WGS sequence"/>
</dbReference>
<reference evidence="1 2" key="1">
    <citation type="submission" date="2015-03" db="EMBL/GenBank/DDBJ databases">
        <authorList>
            <consortium name="Pathogen Informatics"/>
        </authorList>
    </citation>
    <scope>NUCLEOTIDE SEQUENCE [LARGE SCALE GENOMIC DNA]</scope>
    <source>
        <strain evidence="1 2">A1104</strain>
    </source>
</reference>